<keyword evidence="3" id="KW-1185">Reference proteome</keyword>
<evidence type="ECO:0000313" key="2">
    <source>
        <dbReference type="EMBL" id="AGY50150.1"/>
    </source>
</evidence>
<keyword evidence="1" id="KW-0812">Transmembrane</keyword>
<evidence type="ECO:0000256" key="1">
    <source>
        <dbReference type="SAM" id="Phobius"/>
    </source>
</evidence>
<proteinExistence type="predicted"/>
<dbReference type="RefSeq" id="WP_147554360.1">
    <property type="nucleotide sequence ID" value="NC_021353.1"/>
</dbReference>
<dbReference type="Proteomes" id="UP000014070">
    <property type="component" value="Chromosome"/>
</dbReference>
<dbReference type="KEGG" id="mer:MMINT_01240"/>
<dbReference type="InParanoid" id="U5Q535"/>
<dbReference type="AlphaFoldDB" id="U5Q535"/>
<dbReference type="HOGENOM" id="CLU_054902_2_0_2"/>
<gene>
    <name evidence="2" type="ORF">MMINT_01240</name>
</gene>
<dbReference type="OrthoDB" id="4822at2157"/>
<dbReference type="GeneID" id="41322566"/>
<protein>
    <submittedName>
        <fullName evidence="2">Signal peptidase I</fullName>
    </submittedName>
</protein>
<dbReference type="EMBL" id="CP005934">
    <property type="protein sequence ID" value="AGY50150.1"/>
    <property type="molecule type" value="Genomic_DNA"/>
</dbReference>
<keyword evidence="1" id="KW-1133">Transmembrane helix</keyword>
<reference evidence="2 3" key="1">
    <citation type="journal article" date="2013" name="Genome Announc.">
        <title>Genome sequence of 'Candidatus Methanomassiliicoccus intestinalis' Issoire-Mx1, a third thermoplasmatales-related methanogenic archaeon from human feces.</title>
        <authorList>
            <person name="Borrel G."/>
            <person name="Harris H.M."/>
            <person name="Parisot N."/>
            <person name="Gaci N."/>
            <person name="Tottey W."/>
            <person name="Mihajlovski A."/>
            <person name="Deane J."/>
            <person name="Gribaldo S."/>
            <person name="Bardot O."/>
            <person name="Peyretaillade E."/>
            <person name="Peyret P."/>
            <person name="O'Toole P.W."/>
            <person name="Brugere J.F."/>
        </authorList>
    </citation>
    <scope>NUCLEOTIDE SEQUENCE [LARGE SCALE GENOMIC DNA]</scope>
    <source>
        <strain evidence="2 3">Issoire-Mx1</strain>
    </source>
</reference>
<feature type="transmembrane region" description="Helical" evidence="1">
    <location>
        <begin position="235"/>
        <end position="262"/>
    </location>
</feature>
<dbReference type="STRING" id="1295009.MMINT_01240"/>
<organism evidence="2 3">
    <name type="scientific">Methanomassiliicoccus intestinalis (strain Issoire-Mx1)</name>
    <dbReference type="NCBI Taxonomy" id="1295009"/>
    <lineage>
        <taxon>Archaea</taxon>
        <taxon>Methanobacteriati</taxon>
        <taxon>Thermoplasmatota</taxon>
        <taxon>Thermoplasmata</taxon>
        <taxon>Methanomassiliicoccales</taxon>
        <taxon>Methanomassiliicoccaceae</taxon>
        <taxon>Methanomassiliicoccus</taxon>
    </lineage>
</organism>
<evidence type="ECO:0000313" key="3">
    <source>
        <dbReference type="Proteomes" id="UP000014070"/>
    </source>
</evidence>
<sequence length="266" mass="28844">MKRSKILAIAASLVLVSLLTLAVFESILSPPMVISSRSMQHDDNKSELGILDTGDLVIIDYQKSPSEIMTYAQSVSEGYTQFGEYGDVVLYHTDLSDIPIIHRAICRVIYNGDGTFNIPELSLLPEWMWSTSNGGWENLRGIVYLYNIGFKNITVPIDLDKILKKMGNDPHGGFLTMGDNNTGNTKLGTVGYIDQTSLSSVDSPILDEDIIGVAAAEIPWVGVLKLTVSGEAPDYLPLNSVVCLTAAVSAGTLCIAAAYIILKRRA</sequence>
<name>U5Q535_METII</name>
<keyword evidence="1" id="KW-0472">Membrane</keyword>
<accession>U5Q535</accession>